<gene>
    <name evidence="1" type="ORF">NCTC13071_01089</name>
</gene>
<dbReference type="KEGG" id="poc:NCTC13071_01089"/>
<protein>
    <submittedName>
        <fullName evidence="1">Uncharacterized protein</fullName>
    </submittedName>
</protein>
<dbReference type="AlphaFoldDB" id="A0A3S4V996"/>
<accession>A0A3S4V996</accession>
<name>A0A3S4V996_9BACT</name>
<evidence type="ECO:0000313" key="1">
    <source>
        <dbReference type="EMBL" id="VEH15094.1"/>
    </source>
</evidence>
<reference evidence="1 2" key="1">
    <citation type="submission" date="2018-12" db="EMBL/GenBank/DDBJ databases">
        <authorList>
            <consortium name="Pathogen Informatics"/>
        </authorList>
    </citation>
    <scope>NUCLEOTIDE SEQUENCE [LARGE SCALE GENOMIC DNA]</scope>
    <source>
        <strain evidence="1 2">NCTC13071</strain>
    </source>
</reference>
<proteinExistence type="predicted"/>
<dbReference type="Proteomes" id="UP000274578">
    <property type="component" value="Chromosome 1"/>
</dbReference>
<dbReference type="EMBL" id="LR134384">
    <property type="protein sequence ID" value="VEH15094.1"/>
    <property type="molecule type" value="Genomic_DNA"/>
</dbReference>
<evidence type="ECO:0000313" key="2">
    <source>
        <dbReference type="Proteomes" id="UP000274578"/>
    </source>
</evidence>
<sequence>MIREFGLSIKFRWSGGGKKRFVRGLGRAENKINWLSEGSDEQEIGKNSFPRARMSKKQEKMAFRGL</sequence>
<organism evidence="1 2">
    <name type="scientific">Segatella oris</name>
    <dbReference type="NCBI Taxonomy" id="28135"/>
    <lineage>
        <taxon>Bacteria</taxon>
        <taxon>Pseudomonadati</taxon>
        <taxon>Bacteroidota</taxon>
        <taxon>Bacteroidia</taxon>
        <taxon>Bacteroidales</taxon>
        <taxon>Prevotellaceae</taxon>
        <taxon>Segatella</taxon>
    </lineage>
</organism>